<dbReference type="InterPro" id="IPR012341">
    <property type="entry name" value="6hp_glycosidase-like_sf"/>
</dbReference>
<dbReference type="EMBL" id="JAWRVE010000022">
    <property type="protein sequence ID" value="KAL1874450.1"/>
    <property type="molecule type" value="Genomic_DNA"/>
</dbReference>
<evidence type="ECO:0000313" key="4">
    <source>
        <dbReference type="Proteomes" id="UP001583177"/>
    </source>
</evidence>
<dbReference type="InterPro" id="IPR052043">
    <property type="entry name" value="PolySaccharide_Degr_Enz"/>
</dbReference>
<dbReference type="Pfam" id="PF07470">
    <property type="entry name" value="Glyco_hydro_88"/>
    <property type="match status" value="1"/>
</dbReference>
<sequence>MMKKLVYAILSASPLLAASHGALVLGQSATASPQGVNLTQLNIAAKSAIGSLTRMSDWTTGWDWGQGIGLYGIWKHYEATKDPQSLEELGTWFNRAIPRGVRKHVNSMAAITALVETYNVTRNPSYLPVIEDWGRWAMYNLTRTADGGWQHLTTEEHSGEMWIDTLMMAALPLAKIGVLTNNSEYKAEAVFQFRNHVKWIFDAPSDLFFHAYTFNANNNFGAIHWARGNAWGLIAAVELPDYLGLPASDPDAIYFRNILTRQMAAIADLLDCSGLWRTVLDQPIRSGSYLETSAAAGFAFSFLKAQRLGYIGAEYQPLVQKVLPTILGQIAPDGLVQNVSAGTGVGQNAQDYFDIPKIQTMWGQSLAISALSEALQLYNDN</sequence>
<reference evidence="3 4" key="1">
    <citation type="journal article" date="2024" name="IMA Fungus">
        <title>IMA Genome - F19 : A genome assembly and annotation guide to empower mycologists, including annotated draft genome sequences of Ceratocystis pirilliformis, Diaporthe australafricana, Fusarium ophioides, Paecilomyces lecythidis, and Sporothrix stenoceras.</title>
        <authorList>
            <person name="Aylward J."/>
            <person name="Wilson A.M."/>
            <person name="Visagie C.M."/>
            <person name="Spraker J."/>
            <person name="Barnes I."/>
            <person name="Buitendag C."/>
            <person name="Ceriani C."/>
            <person name="Del Mar Angel L."/>
            <person name="du Plessis D."/>
            <person name="Fuchs T."/>
            <person name="Gasser K."/>
            <person name="Kramer D."/>
            <person name="Li W."/>
            <person name="Munsamy K."/>
            <person name="Piso A."/>
            <person name="Price J.L."/>
            <person name="Sonnekus B."/>
            <person name="Thomas C."/>
            <person name="van der Nest A."/>
            <person name="van Dijk A."/>
            <person name="van Heerden A."/>
            <person name="van Vuuren N."/>
            <person name="Yilmaz N."/>
            <person name="Duong T.A."/>
            <person name="van der Merwe N.A."/>
            <person name="Wingfield M.J."/>
            <person name="Wingfield B.D."/>
        </authorList>
    </citation>
    <scope>NUCLEOTIDE SEQUENCE [LARGE SCALE GENOMIC DNA]</scope>
    <source>
        <strain evidence="3 4">CMW 18300</strain>
    </source>
</reference>
<evidence type="ECO:0008006" key="5">
    <source>
        <dbReference type="Google" id="ProtNLM"/>
    </source>
</evidence>
<keyword evidence="1" id="KW-0378">Hydrolase</keyword>
<dbReference type="Gene3D" id="1.50.10.10">
    <property type="match status" value="1"/>
</dbReference>
<proteinExistence type="predicted"/>
<name>A0ABR3XES1_9PEZI</name>
<dbReference type="PANTHER" id="PTHR33886:SF8">
    <property type="entry name" value="UNSATURATED RHAMNOGALACTURONAN HYDROLASE (EUROFUNG)"/>
    <property type="match status" value="1"/>
</dbReference>
<dbReference type="InterPro" id="IPR010905">
    <property type="entry name" value="Glyco_hydro_88"/>
</dbReference>
<keyword evidence="4" id="KW-1185">Reference proteome</keyword>
<evidence type="ECO:0000256" key="2">
    <source>
        <dbReference type="SAM" id="SignalP"/>
    </source>
</evidence>
<feature type="chain" id="PRO_5046540124" description="Glycosyl hydrolase family 88" evidence="2">
    <location>
        <begin position="18"/>
        <end position="381"/>
    </location>
</feature>
<evidence type="ECO:0000313" key="3">
    <source>
        <dbReference type="EMBL" id="KAL1874450.1"/>
    </source>
</evidence>
<feature type="signal peptide" evidence="2">
    <location>
        <begin position="1"/>
        <end position="17"/>
    </location>
</feature>
<gene>
    <name evidence="3" type="ORF">Daus18300_003468</name>
</gene>
<organism evidence="3 4">
    <name type="scientific">Diaporthe australafricana</name>
    <dbReference type="NCBI Taxonomy" id="127596"/>
    <lineage>
        <taxon>Eukaryota</taxon>
        <taxon>Fungi</taxon>
        <taxon>Dikarya</taxon>
        <taxon>Ascomycota</taxon>
        <taxon>Pezizomycotina</taxon>
        <taxon>Sordariomycetes</taxon>
        <taxon>Sordariomycetidae</taxon>
        <taxon>Diaporthales</taxon>
        <taxon>Diaporthaceae</taxon>
        <taxon>Diaporthe</taxon>
    </lineage>
</organism>
<dbReference type="PANTHER" id="PTHR33886">
    <property type="entry name" value="UNSATURATED RHAMNOGALACTURONAN HYDROLASE (EUROFUNG)"/>
    <property type="match status" value="1"/>
</dbReference>
<dbReference type="InterPro" id="IPR008928">
    <property type="entry name" value="6-hairpin_glycosidase_sf"/>
</dbReference>
<keyword evidence="2" id="KW-0732">Signal</keyword>
<dbReference type="Proteomes" id="UP001583177">
    <property type="component" value="Unassembled WGS sequence"/>
</dbReference>
<dbReference type="SUPFAM" id="SSF48208">
    <property type="entry name" value="Six-hairpin glycosidases"/>
    <property type="match status" value="1"/>
</dbReference>
<protein>
    <recommendedName>
        <fullName evidence="5">Glycosyl hydrolase family 88</fullName>
    </recommendedName>
</protein>
<evidence type="ECO:0000256" key="1">
    <source>
        <dbReference type="ARBA" id="ARBA00022801"/>
    </source>
</evidence>
<comment type="caution">
    <text evidence="3">The sequence shown here is derived from an EMBL/GenBank/DDBJ whole genome shotgun (WGS) entry which is preliminary data.</text>
</comment>
<accession>A0ABR3XES1</accession>